<evidence type="ECO:0000256" key="5">
    <source>
        <dbReference type="SAM" id="Phobius"/>
    </source>
</evidence>
<keyword evidence="3" id="KW-0285">Flavoprotein</keyword>
<comment type="similarity">
    <text evidence="2">Belongs to the FAD-binding monooxygenase family.</text>
</comment>
<dbReference type="OrthoDB" id="74360at2759"/>
<protein>
    <submittedName>
        <fullName evidence="6">Uncharacterized protein</fullName>
    </submittedName>
</protein>
<accession>Q0CZ10</accession>
<sequence>MTDIKPTSFLHRPLKVVVIGAGCTCDVPSHTYQFSWNPNPKWSKLYAPAPEIQQYLESTVEKHNLRRFIWLNWKCVSAQWEESTARWTTVFENVQSKETQTVGSDILIYAVGRLNNYRLPDIEGIHEFQGDLVHTASWPTTLDVKGKTVVVVGNGASAVQCVPALQPDTRAEIESFKHRPGVYHDHRMALEQKLAGGFRGLWKGTSAQAQFTAQARSFMESSIRDPSLQDALIPDFEAGCRRFTPGGHYLRALQESNITPVRDNVVRLTQNAVITQTGKSYPCDIVVFATGFEPYQPRFPVIGRDGYSLNECWHPKGPCESYMASMVAGFPNFFAFNPPICPVNGSAIPGIERAANYMVRVISRLQTDSLRSVCVKFEAQQRFNQWVQSRMPAMVWSGSCNSWYKNRDGRVIVPWPGTVLHYFAATEIVRWEDFDLQFQNHAYESFGNGITEEGFVPEEFPWASQGTMPRNNVFWAEIAAKMRATYHSLRGWLCAFLSTCDWHVKVDRHHLRNHLLFLTPLSIRYSTLSTTIASPNTDTDLCRLCHYSRQPPRSGIAPFLPIPSPSKGLWLPVNICLFCFRLPILIFLCIGYFLLIQWFPLGFYFKKSCLALILGASTIIWNDLQVDGVRKGSLSKQRHDTMPGPGDVIASSFTSPIDAIYLAFIFDPIFTASYPNSRQVEHISLLQAILRAFSAPQVNPPPGAQLVDLATLIRKYPRRTIVTFPECTTTNARGILPLSPCLLSAPPNTRIFPVSLRYTPVDIVTPLPGTYLSFAWALMSNWCHWMRIRVAEAVVTGRNGTDAPAKPARRSTYDTNLLDILDSDQTNGSSSETGTPTPSEQALLNQVADSLARLGRVKRVGLGVAEKKEFVRVWTRMRRTW</sequence>
<keyword evidence="4" id="KW-0274">FAD</keyword>
<dbReference type="eggNOG" id="KOG1399">
    <property type="taxonomic scope" value="Eukaryota"/>
</dbReference>
<keyword evidence="5" id="KW-0812">Transmembrane</keyword>
<keyword evidence="5" id="KW-1133">Transmembrane helix</keyword>
<proteinExistence type="inferred from homology"/>
<keyword evidence="5" id="KW-0472">Membrane</keyword>
<dbReference type="GeneID" id="4315763"/>
<gene>
    <name evidence="6" type="ORF">ATEG_01074</name>
</gene>
<dbReference type="InterPro" id="IPR036188">
    <property type="entry name" value="FAD/NAD-bd_sf"/>
</dbReference>
<organism evidence="6 7">
    <name type="scientific">Aspergillus terreus (strain NIH 2624 / FGSC A1156)</name>
    <dbReference type="NCBI Taxonomy" id="341663"/>
    <lineage>
        <taxon>Eukaryota</taxon>
        <taxon>Fungi</taxon>
        <taxon>Dikarya</taxon>
        <taxon>Ascomycota</taxon>
        <taxon>Pezizomycotina</taxon>
        <taxon>Eurotiomycetes</taxon>
        <taxon>Eurotiomycetidae</taxon>
        <taxon>Eurotiales</taxon>
        <taxon>Aspergillaceae</taxon>
        <taxon>Aspergillus</taxon>
        <taxon>Aspergillus subgen. Circumdati</taxon>
    </lineage>
</organism>
<dbReference type="RefSeq" id="XP_001208439.1">
    <property type="nucleotide sequence ID" value="XM_001208439.1"/>
</dbReference>
<dbReference type="Gene3D" id="3.50.50.60">
    <property type="entry name" value="FAD/NAD(P)-binding domain"/>
    <property type="match status" value="2"/>
</dbReference>
<dbReference type="SUPFAM" id="SSF51905">
    <property type="entry name" value="FAD/NAD(P)-binding domain"/>
    <property type="match status" value="2"/>
</dbReference>
<reference evidence="7" key="1">
    <citation type="submission" date="2005-09" db="EMBL/GenBank/DDBJ databases">
        <title>Annotation of the Aspergillus terreus NIH2624 genome.</title>
        <authorList>
            <person name="Birren B.W."/>
            <person name="Lander E.S."/>
            <person name="Galagan J.E."/>
            <person name="Nusbaum C."/>
            <person name="Devon K."/>
            <person name="Henn M."/>
            <person name="Ma L.-J."/>
            <person name="Jaffe D.B."/>
            <person name="Butler J."/>
            <person name="Alvarez P."/>
            <person name="Gnerre S."/>
            <person name="Grabherr M."/>
            <person name="Kleber M."/>
            <person name="Mauceli E.W."/>
            <person name="Brockman W."/>
            <person name="Rounsley S."/>
            <person name="Young S.K."/>
            <person name="LaButti K."/>
            <person name="Pushparaj V."/>
            <person name="DeCaprio D."/>
            <person name="Crawford M."/>
            <person name="Koehrsen M."/>
            <person name="Engels R."/>
            <person name="Montgomery P."/>
            <person name="Pearson M."/>
            <person name="Howarth C."/>
            <person name="Larson L."/>
            <person name="Luoma S."/>
            <person name="White J."/>
            <person name="Alvarado L."/>
            <person name="Kodira C.D."/>
            <person name="Zeng Q."/>
            <person name="Oleary S."/>
            <person name="Yandava C."/>
            <person name="Denning D.W."/>
            <person name="Nierman W.C."/>
            <person name="Milne T."/>
            <person name="Madden K."/>
        </authorList>
    </citation>
    <scope>NUCLEOTIDE SEQUENCE [LARGE SCALE GENOMIC DNA]</scope>
    <source>
        <strain evidence="7">NIH 2624 / FGSC A1156</strain>
    </source>
</reference>
<dbReference type="PANTHER" id="PTHR42877:SF4">
    <property type="entry name" value="FAD_NAD(P)-BINDING DOMAIN-CONTAINING PROTEIN-RELATED"/>
    <property type="match status" value="1"/>
</dbReference>
<evidence type="ECO:0000313" key="6">
    <source>
        <dbReference type="EMBL" id="EAU37831.1"/>
    </source>
</evidence>
<name>Q0CZ10_ASPTN</name>
<evidence type="ECO:0000256" key="4">
    <source>
        <dbReference type="ARBA" id="ARBA00022827"/>
    </source>
</evidence>
<dbReference type="HOGENOM" id="CLU_326763_0_0_1"/>
<dbReference type="PANTHER" id="PTHR42877">
    <property type="entry name" value="L-ORNITHINE N(5)-MONOOXYGENASE-RELATED"/>
    <property type="match status" value="1"/>
</dbReference>
<dbReference type="eggNOG" id="KOG2898">
    <property type="taxonomic scope" value="Eukaryota"/>
</dbReference>
<evidence type="ECO:0000256" key="1">
    <source>
        <dbReference type="ARBA" id="ARBA00001974"/>
    </source>
</evidence>
<dbReference type="STRING" id="341663.Q0CZ10"/>
<comment type="cofactor">
    <cofactor evidence="1">
        <name>FAD</name>
        <dbReference type="ChEBI" id="CHEBI:57692"/>
    </cofactor>
</comment>
<evidence type="ECO:0000313" key="7">
    <source>
        <dbReference type="Proteomes" id="UP000007963"/>
    </source>
</evidence>
<dbReference type="InterPro" id="IPR051209">
    <property type="entry name" value="FAD-bind_Monooxygenase_sf"/>
</dbReference>
<evidence type="ECO:0000256" key="2">
    <source>
        <dbReference type="ARBA" id="ARBA00010139"/>
    </source>
</evidence>
<dbReference type="EMBL" id="CH476595">
    <property type="protein sequence ID" value="EAU37831.1"/>
    <property type="molecule type" value="Genomic_DNA"/>
</dbReference>
<dbReference type="AlphaFoldDB" id="Q0CZ10"/>
<dbReference type="Proteomes" id="UP000007963">
    <property type="component" value="Unassembled WGS sequence"/>
</dbReference>
<feature type="transmembrane region" description="Helical" evidence="5">
    <location>
        <begin position="569"/>
        <end position="596"/>
    </location>
</feature>
<dbReference type="VEuPathDB" id="FungiDB:ATEG_01074"/>
<evidence type="ECO:0000256" key="3">
    <source>
        <dbReference type="ARBA" id="ARBA00022630"/>
    </source>
</evidence>